<accession>A0A8H5M137</accession>
<dbReference type="Proteomes" id="UP000565441">
    <property type="component" value="Unassembled WGS sequence"/>
</dbReference>
<organism evidence="3 4">
    <name type="scientific">Tricholomella constricta</name>
    <dbReference type="NCBI Taxonomy" id="117010"/>
    <lineage>
        <taxon>Eukaryota</taxon>
        <taxon>Fungi</taxon>
        <taxon>Dikarya</taxon>
        <taxon>Basidiomycota</taxon>
        <taxon>Agaricomycotina</taxon>
        <taxon>Agaricomycetes</taxon>
        <taxon>Agaricomycetidae</taxon>
        <taxon>Agaricales</taxon>
        <taxon>Tricholomatineae</taxon>
        <taxon>Lyophyllaceae</taxon>
        <taxon>Tricholomella</taxon>
    </lineage>
</organism>
<evidence type="ECO:0000313" key="3">
    <source>
        <dbReference type="EMBL" id="KAF5376972.1"/>
    </source>
</evidence>
<feature type="transmembrane region" description="Helical" evidence="2">
    <location>
        <begin position="198"/>
        <end position="217"/>
    </location>
</feature>
<feature type="region of interest" description="Disordered" evidence="1">
    <location>
        <begin position="355"/>
        <end position="382"/>
    </location>
</feature>
<keyword evidence="2" id="KW-1133">Transmembrane helix</keyword>
<gene>
    <name evidence="3" type="ORF">D9615_007217</name>
</gene>
<sequence>MADISWLAPVSGSTFSPGDRIHVKWKATRPTVSASFRLCLSSLSTSQSRRDDGACGMAIWPKVKDKGETFTASFAVPEDLKDPNTFVLRMEDVSGTTFESPIFFLTPSRLPASGEVKGAASSPGAPQTPDNMAHHSEQSPSSISPPVAAVSSSSTNPTLNSSTTSSQPGYTPKSGDATSSSSIPNILLSHNPPNTASFAVPLTIIVVMFLIGVWLAIRHHRKLMKGRLIDAEKLRLPRQSSGSTFKAPDNLGDISNGSKHAPVPIPPFMPVDLPQVPKRSHRKSVPVSSTYTNAAPVVKNAVRNSRALSTRSTYSQASVYLPPIVPAPQGLFDEERENPTAHSVIADYFQESPIISHTGTLDPPPRAHVSGGTVGSPSCRGG</sequence>
<comment type="caution">
    <text evidence="3">The sequence shown here is derived from an EMBL/GenBank/DDBJ whole genome shotgun (WGS) entry which is preliminary data.</text>
</comment>
<keyword evidence="4" id="KW-1185">Reference proteome</keyword>
<feature type="region of interest" description="Disordered" evidence="1">
    <location>
        <begin position="114"/>
        <end position="180"/>
    </location>
</feature>
<keyword evidence="2" id="KW-0812">Transmembrane</keyword>
<name>A0A8H5M137_9AGAR</name>
<evidence type="ECO:0000256" key="2">
    <source>
        <dbReference type="SAM" id="Phobius"/>
    </source>
</evidence>
<dbReference type="EMBL" id="JAACJP010000026">
    <property type="protein sequence ID" value="KAF5376972.1"/>
    <property type="molecule type" value="Genomic_DNA"/>
</dbReference>
<dbReference type="AlphaFoldDB" id="A0A8H5M137"/>
<feature type="compositionally biased region" description="Low complexity" evidence="1">
    <location>
        <begin position="139"/>
        <end position="166"/>
    </location>
</feature>
<reference evidence="3 4" key="1">
    <citation type="journal article" date="2020" name="ISME J.">
        <title>Uncovering the hidden diversity of litter-decomposition mechanisms in mushroom-forming fungi.</title>
        <authorList>
            <person name="Floudas D."/>
            <person name="Bentzer J."/>
            <person name="Ahren D."/>
            <person name="Johansson T."/>
            <person name="Persson P."/>
            <person name="Tunlid A."/>
        </authorList>
    </citation>
    <scope>NUCLEOTIDE SEQUENCE [LARGE SCALE GENOMIC DNA]</scope>
    <source>
        <strain evidence="3 4">CBS 661.87</strain>
    </source>
</reference>
<evidence type="ECO:0000256" key="1">
    <source>
        <dbReference type="SAM" id="MobiDB-lite"/>
    </source>
</evidence>
<protein>
    <submittedName>
        <fullName evidence="3">Uncharacterized protein</fullName>
    </submittedName>
</protein>
<evidence type="ECO:0000313" key="4">
    <source>
        <dbReference type="Proteomes" id="UP000565441"/>
    </source>
</evidence>
<dbReference type="OrthoDB" id="3245083at2759"/>
<keyword evidence="2" id="KW-0472">Membrane</keyword>
<proteinExistence type="predicted"/>